<keyword evidence="3" id="KW-1185">Reference proteome</keyword>
<dbReference type="STRING" id="48699.ENSPLAP00000027368"/>
<dbReference type="AlphaFoldDB" id="A0A3B3VQR3"/>
<dbReference type="GeneTree" id="ENSGT00940000178040"/>
<organism evidence="2 3">
    <name type="scientific">Poecilia latipinna</name>
    <name type="common">sailfin molly</name>
    <dbReference type="NCBI Taxonomy" id="48699"/>
    <lineage>
        <taxon>Eukaryota</taxon>
        <taxon>Metazoa</taxon>
        <taxon>Chordata</taxon>
        <taxon>Craniata</taxon>
        <taxon>Vertebrata</taxon>
        <taxon>Euteleostomi</taxon>
        <taxon>Actinopterygii</taxon>
        <taxon>Neopterygii</taxon>
        <taxon>Teleostei</taxon>
        <taxon>Neoteleostei</taxon>
        <taxon>Acanthomorphata</taxon>
        <taxon>Ovalentaria</taxon>
        <taxon>Atherinomorphae</taxon>
        <taxon>Cyprinodontiformes</taxon>
        <taxon>Poeciliidae</taxon>
        <taxon>Poeciliinae</taxon>
        <taxon>Poecilia</taxon>
    </lineage>
</organism>
<dbReference type="Proteomes" id="UP000261500">
    <property type="component" value="Unplaced"/>
</dbReference>
<accession>A0A3B3VQR3</accession>
<name>A0A3B3VQR3_9TELE</name>
<evidence type="ECO:0000313" key="3">
    <source>
        <dbReference type="Proteomes" id="UP000261500"/>
    </source>
</evidence>
<sequence length="136" mass="14872">RRGPRGAPAGERTTRPRLACFPLLFIFLASPGPTWGQTGTRRGLERIQVMFTPTICKVLCNQDGCINRCEQGNMTTLYSADGGAAGRRDGAHGPGFRVCKFPGSGTKPAFWGLPSASWWFPREPQPPLCKTTLYQS</sequence>
<reference evidence="2" key="1">
    <citation type="submission" date="2025-08" db="UniProtKB">
        <authorList>
            <consortium name="Ensembl"/>
        </authorList>
    </citation>
    <scope>IDENTIFICATION</scope>
</reference>
<keyword evidence="1" id="KW-0732">Signal</keyword>
<evidence type="ECO:0000256" key="1">
    <source>
        <dbReference type="SAM" id="SignalP"/>
    </source>
</evidence>
<dbReference type="Ensembl" id="ENSPLAT00000020314.1">
    <property type="protein sequence ID" value="ENSPLAP00000027368.1"/>
    <property type="gene ID" value="ENSPLAG00000015926.1"/>
</dbReference>
<feature type="signal peptide" evidence="1">
    <location>
        <begin position="1"/>
        <end position="36"/>
    </location>
</feature>
<evidence type="ECO:0000313" key="2">
    <source>
        <dbReference type="Ensembl" id="ENSPLAP00000027368.1"/>
    </source>
</evidence>
<reference evidence="2" key="2">
    <citation type="submission" date="2025-09" db="UniProtKB">
        <authorList>
            <consortium name="Ensembl"/>
        </authorList>
    </citation>
    <scope>IDENTIFICATION</scope>
</reference>
<protein>
    <submittedName>
        <fullName evidence="2">Uncharacterized protein</fullName>
    </submittedName>
</protein>
<proteinExistence type="predicted"/>
<feature type="chain" id="PRO_5017218525" evidence="1">
    <location>
        <begin position="37"/>
        <end position="136"/>
    </location>
</feature>